<protein>
    <submittedName>
        <fullName evidence="1">Lipase</fullName>
    </submittedName>
</protein>
<sequence>LTWSCGANCNANPDFLPEASGGDGGDVPFCGWPPITHKVCALRLRRSAGFVGFAPAQNTVIVSHQGADSNNFVADLTDNVVVRDTLNPTLFPGMSSSITVHAGFAGSQSRSAAPVLAAVKAAMTKHSTKTVTVVGHSLGGAIALLDSVSLSLRLPSGTTVNTVVYGLPRVGNKAFADYVDAHQHVTHINNKDDPVPVLPYRFLGFVHPSGEVRIQHSDEWYACPGQDNTSDLCIVGAVPNIFESTVSDHKGPYDGVEMGC</sequence>
<evidence type="ECO:0000313" key="1">
    <source>
        <dbReference type="EMBL" id="KAI0038493.1"/>
    </source>
</evidence>
<proteinExistence type="predicted"/>
<name>A0ACB8R3D0_9AGAM</name>
<accession>A0ACB8R3D0</accession>
<feature type="non-terminal residue" evidence="1">
    <location>
        <position position="1"/>
    </location>
</feature>
<dbReference type="Proteomes" id="UP000814033">
    <property type="component" value="Unassembled WGS sequence"/>
</dbReference>
<keyword evidence="2" id="KW-1185">Reference proteome</keyword>
<dbReference type="EMBL" id="MU276487">
    <property type="protein sequence ID" value="KAI0038493.1"/>
    <property type="molecule type" value="Genomic_DNA"/>
</dbReference>
<organism evidence="1 2">
    <name type="scientific">Auriscalpium vulgare</name>
    <dbReference type="NCBI Taxonomy" id="40419"/>
    <lineage>
        <taxon>Eukaryota</taxon>
        <taxon>Fungi</taxon>
        <taxon>Dikarya</taxon>
        <taxon>Basidiomycota</taxon>
        <taxon>Agaricomycotina</taxon>
        <taxon>Agaricomycetes</taxon>
        <taxon>Russulales</taxon>
        <taxon>Auriscalpiaceae</taxon>
        <taxon>Auriscalpium</taxon>
    </lineage>
</organism>
<reference evidence="1" key="2">
    <citation type="journal article" date="2022" name="New Phytol.">
        <title>Evolutionary transition to the ectomycorrhizal habit in the genomes of a hyperdiverse lineage of mushroom-forming fungi.</title>
        <authorList>
            <person name="Looney B."/>
            <person name="Miyauchi S."/>
            <person name="Morin E."/>
            <person name="Drula E."/>
            <person name="Courty P.E."/>
            <person name="Kohler A."/>
            <person name="Kuo A."/>
            <person name="LaButti K."/>
            <person name="Pangilinan J."/>
            <person name="Lipzen A."/>
            <person name="Riley R."/>
            <person name="Andreopoulos W."/>
            <person name="He G."/>
            <person name="Johnson J."/>
            <person name="Nolan M."/>
            <person name="Tritt A."/>
            <person name="Barry K.W."/>
            <person name="Grigoriev I.V."/>
            <person name="Nagy L.G."/>
            <person name="Hibbett D."/>
            <person name="Henrissat B."/>
            <person name="Matheny P.B."/>
            <person name="Labbe J."/>
            <person name="Martin F.M."/>
        </authorList>
    </citation>
    <scope>NUCLEOTIDE SEQUENCE</scope>
    <source>
        <strain evidence="1">FP105234-sp</strain>
    </source>
</reference>
<comment type="caution">
    <text evidence="1">The sequence shown here is derived from an EMBL/GenBank/DDBJ whole genome shotgun (WGS) entry which is preliminary data.</text>
</comment>
<reference evidence="1" key="1">
    <citation type="submission" date="2021-02" db="EMBL/GenBank/DDBJ databases">
        <authorList>
            <consortium name="DOE Joint Genome Institute"/>
            <person name="Ahrendt S."/>
            <person name="Looney B.P."/>
            <person name="Miyauchi S."/>
            <person name="Morin E."/>
            <person name="Drula E."/>
            <person name="Courty P.E."/>
            <person name="Chicoki N."/>
            <person name="Fauchery L."/>
            <person name="Kohler A."/>
            <person name="Kuo A."/>
            <person name="Labutti K."/>
            <person name="Pangilinan J."/>
            <person name="Lipzen A."/>
            <person name="Riley R."/>
            <person name="Andreopoulos W."/>
            <person name="He G."/>
            <person name="Johnson J."/>
            <person name="Barry K.W."/>
            <person name="Grigoriev I.V."/>
            <person name="Nagy L."/>
            <person name="Hibbett D."/>
            <person name="Henrissat B."/>
            <person name="Matheny P.B."/>
            <person name="Labbe J."/>
            <person name="Martin F."/>
        </authorList>
    </citation>
    <scope>NUCLEOTIDE SEQUENCE</scope>
    <source>
        <strain evidence="1">FP105234-sp</strain>
    </source>
</reference>
<gene>
    <name evidence="1" type="ORF">FA95DRAFT_1216571</name>
</gene>
<evidence type="ECO:0000313" key="2">
    <source>
        <dbReference type="Proteomes" id="UP000814033"/>
    </source>
</evidence>